<protein>
    <submittedName>
        <fullName evidence="1">Uncharacterized protein</fullName>
    </submittedName>
</protein>
<comment type="caution">
    <text evidence="1">The sequence shown here is derived from an EMBL/GenBank/DDBJ whole genome shotgun (WGS) entry which is preliminary data.</text>
</comment>
<sequence length="350" mass="40650">MTWVIRKVRCLFIEDCVQILCEVYDEFFTVKVHVLDEFKLYPTLVYEGGTTIDVDWLNLNLFDLKDVDEFGLRSGYDVDSRLFYAYKEPEIELICGLKPLLCDDDVVQFRELTSKRRDDDGFDVELDDEIREEAMAQKKEMLDKVDKIAKENAIKKKKKGNRKWQKLDKNRILGLDELEEGIGSSSQSKKKLPGPYARHGLKFKTRKEAVKRVNRNHNGCRDVKIRLCNNTFLAKTLEGKLKLLPELDLATIRVFVDQMFKIKLSRNSARNTKEKALKKINGDDIEQFNLCHTYCQELIKAHPGSTCFVEFVESNKPTDPCIFQMLYICLKSLVNEFHAGCRKDLDGCHI</sequence>
<dbReference type="PANTHER" id="PTHR31973">
    <property type="entry name" value="POLYPROTEIN, PUTATIVE-RELATED"/>
    <property type="match status" value="1"/>
</dbReference>
<name>A0AAV3QQR1_LITER</name>
<gene>
    <name evidence="1" type="ORF">LIER_21248</name>
</gene>
<proteinExistence type="predicted"/>
<dbReference type="PANTHER" id="PTHR31973:SF187">
    <property type="entry name" value="MUTATOR TRANSPOSASE MUDRA PROTEIN"/>
    <property type="match status" value="1"/>
</dbReference>
<reference evidence="1 2" key="1">
    <citation type="submission" date="2024-01" db="EMBL/GenBank/DDBJ databases">
        <title>The complete chloroplast genome sequence of Lithospermum erythrorhizon: insights into the phylogenetic relationship among Boraginaceae species and the maternal lineages of purple gromwells.</title>
        <authorList>
            <person name="Okada T."/>
            <person name="Watanabe K."/>
        </authorList>
    </citation>
    <scope>NUCLEOTIDE SEQUENCE [LARGE SCALE GENOMIC DNA]</scope>
</reference>
<dbReference type="EMBL" id="BAABME010005560">
    <property type="protein sequence ID" value="GAA0165983.1"/>
    <property type="molecule type" value="Genomic_DNA"/>
</dbReference>
<accession>A0AAV3QQR1</accession>
<dbReference type="AlphaFoldDB" id="A0AAV3QQR1"/>
<evidence type="ECO:0000313" key="2">
    <source>
        <dbReference type="Proteomes" id="UP001454036"/>
    </source>
</evidence>
<organism evidence="1 2">
    <name type="scientific">Lithospermum erythrorhizon</name>
    <name type="common">Purple gromwell</name>
    <name type="synonym">Lithospermum officinale var. erythrorhizon</name>
    <dbReference type="NCBI Taxonomy" id="34254"/>
    <lineage>
        <taxon>Eukaryota</taxon>
        <taxon>Viridiplantae</taxon>
        <taxon>Streptophyta</taxon>
        <taxon>Embryophyta</taxon>
        <taxon>Tracheophyta</taxon>
        <taxon>Spermatophyta</taxon>
        <taxon>Magnoliopsida</taxon>
        <taxon>eudicotyledons</taxon>
        <taxon>Gunneridae</taxon>
        <taxon>Pentapetalae</taxon>
        <taxon>asterids</taxon>
        <taxon>lamiids</taxon>
        <taxon>Boraginales</taxon>
        <taxon>Boraginaceae</taxon>
        <taxon>Boraginoideae</taxon>
        <taxon>Lithospermeae</taxon>
        <taxon>Lithospermum</taxon>
    </lineage>
</organism>
<dbReference type="Proteomes" id="UP001454036">
    <property type="component" value="Unassembled WGS sequence"/>
</dbReference>
<keyword evidence="2" id="KW-1185">Reference proteome</keyword>
<evidence type="ECO:0000313" key="1">
    <source>
        <dbReference type="EMBL" id="GAA0165983.1"/>
    </source>
</evidence>